<dbReference type="Gene3D" id="3.10.180.10">
    <property type="entry name" value="2,3-Dihydroxybiphenyl 1,2-Dioxygenase, domain 1"/>
    <property type="match status" value="2"/>
</dbReference>
<evidence type="ECO:0000259" key="1">
    <source>
        <dbReference type="PROSITE" id="PS51819"/>
    </source>
</evidence>
<dbReference type="EMBL" id="BEHY01000007">
    <property type="protein sequence ID" value="GBD08327.1"/>
    <property type="molecule type" value="Genomic_DNA"/>
</dbReference>
<proteinExistence type="predicted"/>
<dbReference type="EC" id="1.13.11.2" evidence="2"/>
<gene>
    <name evidence="2" type="primary">catE</name>
    <name evidence="2" type="ORF">HRbin22_00561</name>
</gene>
<comment type="caution">
    <text evidence="2">The sequence shown here is derived from an EMBL/GenBank/DDBJ whole genome shotgun (WGS) entry which is preliminary data.</text>
</comment>
<dbReference type="InterPro" id="IPR004360">
    <property type="entry name" value="Glyas_Fos-R_dOase_dom"/>
</dbReference>
<reference evidence="3" key="1">
    <citation type="submission" date="2017-09" db="EMBL/GenBank/DDBJ databases">
        <title>Metaegenomics of thermophilic ammonia-oxidizing enrichment culture.</title>
        <authorList>
            <person name="Kato S."/>
            <person name="Suzuki K."/>
        </authorList>
    </citation>
    <scope>NUCLEOTIDE SEQUENCE [LARGE SCALE GENOMIC DNA]</scope>
</reference>
<dbReference type="CDD" id="cd16359">
    <property type="entry name" value="VOC_BsCatE_like_C"/>
    <property type="match status" value="1"/>
</dbReference>
<accession>A0A2H5Y4G8</accession>
<name>A0A2H5Y4G8_9CHLR</name>
<feature type="domain" description="VOC" evidence="1">
    <location>
        <begin position="12"/>
        <end position="130"/>
    </location>
</feature>
<dbReference type="PANTHER" id="PTHR43279:SF1">
    <property type="entry name" value="CATECHOL-2,3-DIOXYGENASE"/>
    <property type="match status" value="1"/>
</dbReference>
<dbReference type="Proteomes" id="UP000236642">
    <property type="component" value="Unassembled WGS sequence"/>
</dbReference>
<dbReference type="Pfam" id="PF00903">
    <property type="entry name" value="Glyoxalase"/>
    <property type="match status" value="2"/>
</dbReference>
<evidence type="ECO:0000313" key="3">
    <source>
        <dbReference type="Proteomes" id="UP000236642"/>
    </source>
</evidence>
<sequence>MSERIELPEKTHIGCVHLQVRDLGRSMAFYRDLLGFREIGREGTTVFLSTPGSPSPLLVLTERRDARPKPPQTTGLYHVAIRLPTRRDLARVFRRLLEHEWPFQGFSDHGVSEALYLPDPDGNGLELYRDRPREQWPWRGGRLAMVTVPLDVEGLLREVTPEPWEGLPAGTDIGHIHLHVADLDEAEAFYSGILGLAVTQRDYPGARFFAAGGYHHHVGTNVWAGRGAPPPPPEAVGLRAFTLVVPEEAAWKGIRERAMDAGLSVRERFGVLFLQDPSGNAVQVTMEDRFIREGAGDGERAG</sequence>
<dbReference type="PROSITE" id="PS51819">
    <property type="entry name" value="VOC"/>
    <property type="match status" value="2"/>
</dbReference>
<feature type="domain" description="VOC" evidence="1">
    <location>
        <begin position="172"/>
        <end position="287"/>
    </location>
</feature>
<dbReference type="InterPro" id="IPR029068">
    <property type="entry name" value="Glyas_Bleomycin-R_OHBP_Dase"/>
</dbReference>
<evidence type="ECO:0000313" key="2">
    <source>
        <dbReference type="EMBL" id="GBD08327.1"/>
    </source>
</evidence>
<dbReference type="PANTHER" id="PTHR43279">
    <property type="entry name" value="CATECHOL-2,3-DIOXYGENASE"/>
    <property type="match status" value="1"/>
</dbReference>
<keyword evidence="2" id="KW-0560">Oxidoreductase</keyword>
<dbReference type="AlphaFoldDB" id="A0A2H5Y4G8"/>
<organism evidence="2 3">
    <name type="scientific">Candidatus Thermoflexus japonica</name>
    <dbReference type="NCBI Taxonomy" id="2035417"/>
    <lineage>
        <taxon>Bacteria</taxon>
        <taxon>Bacillati</taxon>
        <taxon>Chloroflexota</taxon>
        <taxon>Thermoflexia</taxon>
        <taxon>Thermoflexales</taxon>
        <taxon>Thermoflexaceae</taxon>
        <taxon>Thermoflexus</taxon>
    </lineage>
</organism>
<keyword evidence="2" id="KW-0223">Dioxygenase</keyword>
<protein>
    <submittedName>
        <fullName evidence="2">Catechol-2,3-dioxygenase</fullName>
        <ecNumber evidence="2">1.13.11.2</ecNumber>
    </submittedName>
</protein>
<dbReference type="GO" id="GO:0018577">
    <property type="term" value="F:catechol 2,3-dioxygenase activity"/>
    <property type="evidence" value="ECO:0007669"/>
    <property type="project" value="UniProtKB-EC"/>
</dbReference>
<dbReference type="SUPFAM" id="SSF54593">
    <property type="entry name" value="Glyoxalase/Bleomycin resistance protein/Dihydroxybiphenyl dioxygenase"/>
    <property type="match status" value="2"/>
</dbReference>
<dbReference type="InterPro" id="IPR037523">
    <property type="entry name" value="VOC_core"/>
</dbReference>